<name>A0A392S2T7_9FABA</name>
<protein>
    <submittedName>
        <fullName evidence="1">Uncharacterized protein</fullName>
    </submittedName>
</protein>
<dbReference type="EMBL" id="LXQA010303150">
    <property type="protein sequence ID" value="MCI42330.1"/>
    <property type="molecule type" value="Genomic_DNA"/>
</dbReference>
<keyword evidence="2" id="KW-1185">Reference proteome</keyword>
<dbReference type="AlphaFoldDB" id="A0A392S2T7"/>
<dbReference type="Proteomes" id="UP000265520">
    <property type="component" value="Unassembled WGS sequence"/>
</dbReference>
<reference evidence="1 2" key="1">
    <citation type="journal article" date="2018" name="Front. Plant Sci.">
        <title>Red Clover (Trifolium pratense) and Zigzag Clover (T. medium) - A Picture of Genomic Similarities and Differences.</title>
        <authorList>
            <person name="Dluhosova J."/>
            <person name="Istvanek J."/>
            <person name="Nedelnik J."/>
            <person name="Repkova J."/>
        </authorList>
    </citation>
    <scope>NUCLEOTIDE SEQUENCE [LARGE SCALE GENOMIC DNA]</scope>
    <source>
        <strain evidence="2">cv. 10/8</strain>
        <tissue evidence="1">Leaf</tissue>
    </source>
</reference>
<organism evidence="1 2">
    <name type="scientific">Trifolium medium</name>
    <dbReference type="NCBI Taxonomy" id="97028"/>
    <lineage>
        <taxon>Eukaryota</taxon>
        <taxon>Viridiplantae</taxon>
        <taxon>Streptophyta</taxon>
        <taxon>Embryophyta</taxon>
        <taxon>Tracheophyta</taxon>
        <taxon>Spermatophyta</taxon>
        <taxon>Magnoliopsida</taxon>
        <taxon>eudicotyledons</taxon>
        <taxon>Gunneridae</taxon>
        <taxon>Pentapetalae</taxon>
        <taxon>rosids</taxon>
        <taxon>fabids</taxon>
        <taxon>Fabales</taxon>
        <taxon>Fabaceae</taxon>
        <taxon>Papilionoideae</taxon>
        <taxon>50 kb inversion clade</taxon>
        <taxon>NPAAA clade</taxon>
        <taxon>Hologalegina</taxon>
        <taxon>IRL clade</taxon>
        <taxon>Trifolieae</taxon>
        <taxon>Trifolium</taxon>
    </lineage>
</organism>
<evidence type="ECO:0000313" key="1">
    <source>
        <dbReference type="EMBL" id="MCI42330.1"/>
    </source>
</evidence>
<evidence type="ECO:0000313" key="2">
    <source>
        <dbReference type="Proteomes" id="UP000265520"/>
    </source>
</evidence>
<feature type="non-terminal residue" evidence="1">
    <location>
        <position position="1"/>
    </location>
</feature>
<sequence>NPASKKSGTEILNGGVIEEKWDMDPRCSEVSNR</sequence>
<comment type="caution">
    <text evidence="1">The sequence shown here is derived from an EMBL/GenBank/DDBJ whole genome shotgun (WGS) entry which is preliminary data.</text>
</comment>
<accession>A0A392S2T7</accession>
<proteinExistence type="predicted"/>